<sequence>MNNIQLVFLAILWIVIIFLSSISPVLLRSSYKFGVPLSGDQWKKTEISQIIRKSILINIIVGVVLALSTFMIQWFSPSPFYFSAITVPLFMIANIFIHIRAHARIKHQIESGMANPSATQMVAVDTKFRRELSLLRMWYPIPFIMIFLNVFFIAWYYNDIPNILPICFLQAKNAENCSKKYIGLQLDFSNELLIG</sequence>
<reference evidence="3" key="1">
    <citation type="journal article" date="2016" name="Genome Announc.">
        <title>Complete Genome Sequence of Geobacillus thermoglucosidasius NCIMB 11955, the Progenitor of a Bioethanol Production Strain.</title>
        <authorList>
            <person name="Sheng L."/>
            <person name="Zhang Y."/>
            <person name="Minton N.P."/>
        </authorList>
    </citation>
    <scope>NUCLEOTIDE SEQUENCE [LARGE SCALE GENOMIC DNA]</scope>
    <source>
        <strain evidence="3">NCIMB 11955</strain>
    </source>
</reference>
<evidence type="ECO:0000313" key="2">
    <source>
        <dbReference type="EMBL" id="ANZ32244.1"/>
    </source>
</evidence>
<keyword evidence="1" id="KW-1133">Transmembrane helix</keyword>
<dbReference type="Proteomes" id="UP000093052">
    <property type="component" value="Plasmid pNCI001"/>
</dbReference>
<dbReference type="AlphaFoldDB" id="A0AAN0YSY7"/>
<dbReference type="EMBL" id="CP016623">
    <property type="protein sequence ID" value="ANZ32244.1"/>
    <property type="molecule type" value="Genomic_DNA"/>
</dbReference>
<organism evidence="2 3">
    <name type="scientific">Parageobacillus thermoglucosidasius</name>
    <name type="common">Geobacillus thermoglucosidasius</name>
    <dbReference type="NCBI Taxonomy" id="1426"/>
    <lineage>
        <taxon>Bacteria</taxon>
        <taxon>Bacillati</taxon>
        <taxon>Bacillota</taxon>
        <taxon>Bacilli</taxon>
        <taxon>Bacillales</taxon>
        <taxon>Anoxybacillaceae</taxon>
        <taxon>Parageobacillus</taxon>
    </lineage>
</organism>
<feature type="transmembrane region" description="Helical" evidence="1">
    <location>
        <begin position="55"/>
        <end position="74"/>
    </location>
</feature>
<keyword evidence="3" id="KW-1185">Reference proteome</keyword>
<keyword evidence="1" id="KW-0812">Transmembrane</keyword>
<evidence type="ECO:0000313" key="3">
    <source>
        <dbReference type="Proteomes" id="UP000093052"/>
    </source>
</evidence>
<feature type="transmembrane region" description="Helical" evidence="1">
    <location>
        <begin position="6"/>
        <end position="27"/>
    </location>
</feature>
<proteinExistence type="predicted"/>
<evidence type="ECO:0008006" key="4">
    <source>
        <dbReference type="Google" id="ProtNLM"/>
    </source>
</evidence>
<keyword evidence="1" id="KW-0472">Membrane</keyword>
<protein>
    <recommendedName>
        <fullName evidence="4">DUF1648 domain-containing protein</fullName>
    </recommendedName>
</protein>
<dbReference type="GeneID" id="56927577"/>
<feature type="transmembrane region" description="Helical" evidence="1">
    <location>
        <begin position="137"/>
        <end position="157"/>
    </location>
</feature>
<keyword evidence="2" id="KW-0614">Plasmid</keyword>
<evidence type="ECO:0000256" key="1">
    <source>
        <dbReference type="SAM" id="Phobius"/>
    </source>
</evidence>
<dbReference type="RefSeq" id="WP_042386130.1">
    <property type="nucleotide sequence ID" value="NZ_CP016623.1"/>
</dbReference>
<gene>
    <name evidence="2" type="ORF">BCV53_19280</name>
</gene>
<accession>A0AAN0YSY7</accession>
<feature type="transmembrane region" description="Helical" evidence="1">
    <location>
        <begin position="80"/>
        <end position="99"/>
    </location>
</feature>
<name>A0AAN0YSY7_PARTM</name>
<geneLocation type="plasmid" evidence="2 3">
    <name>pNCI001</name>
</geneLocation>